<dbReference type="GO" id="GO:0052914">
    <property type="term" value="F:16S rRNA (guanine(1207)-N(2))-methyltransferase activity"/>
    <property type="evidence" value="ECO:0007669"/>
    <property type="project" value="UniProtKB-EC"/>
</dbReference>
<comment type="subcellular location">
    <subcellularLocation>
        <location evidence="6">Cytoplasm</location>
    </subcellularLocation>
</comment>
<proteinExistence type="inferred from homology"/>
<reference evidence="11 12" key="1">
    <citation type="submission" date="2021-03" db="EMBL/GenBank/DDBJ databases">
        <title>Pseudidiomarina terrestris, a new bacterium isolated from saline soil.</title>
        <authorList>
            <person name="Galisteo C."/>
            <person name="De La Haba R."/>
            <person name="Sanchez-Porro C."/>
            <person name="Ventosa A."/>
        </authorList>
    </citation>
    <scope>NUCLEOTIDE SEQUENCE [LARGE SCALE GENOMIC DNA]</scope>
    <source>
        <strain evidence="9 12">1APP75-32.1</strain>
        <strain evidence="11">1APR75-15</strain>
        <strain evidence="10">1ASR75-15</strain>
    </source>
</reference>
<protein>
    <recommendedName>
        <fullName evidence="6">Ribosomal RNA small subunit methyltransferase C</fullName>
        <ecNumber evidence="6">2.1.1.172</ecNumber>
    </recommendedName>
    <alternativeName>
        <fullName evidence="6">16S rRNA m2G1207 methyltransferase</fullName>
    </alternativeName>
    <alternativeName>
        <fullName evidence="6">rRNA (guanine-N(2)-)-methyltransferase RsmC</fullName>
    </alternativeName>
</protein>
<keyword evidence="4 6" id="KW-0808">Transferase</keyword>
<name>A0AAW7QZU5_9GAMM</name>
<dbReference type="PANTHER" id="PTHR47816">
    <property type="entry name" value="RIBOSOMAL RNA SMALL SUBUNIT METHYLTRANSFERASE C"/>
    <property type="match status" value="1"/>
</dbReference>
<dbReference type="InterPro" id="IPR007848">
    <property type="entry name" value="Small_mtfrase_dom"/>
</dbReference>
<evidence type="ECO:0000313" key="9">
    <source>
        <dbReference type="EMBL" id="MDN7124395.1"/>
    </source>
</evidence>
<keyword evidence="5 6" id="KW-0949">S-adenosyl-L-methionine</keyword>
<evidence type="ECO:0000256" key="5">
    <source>
        <dbReference type="ARBA" id="ARBA00022691"/>
    </source>
</evidence>
<dbReference type="EMBL" id="JAGGJB010000003">
    <property type="protein sequence ID" value="MDN7124395.1"/>
    <property type="molecule type" value="Genomic_DNA"/>
</dbReference>
<keyword evidence="11" id="KW-1185">Reference proteome</keyword>
<keyword evidence="2 6" id="KW-0698">rRNA processing</keyword>
<dbReference type="Proteomes" id="UP001169492">
    <property type="component" value="Unassembled WGS sequence"/>
</dbReference>
<comment type="caution">
    <text evidence="9">The sequence shown here is derived from an EMBL/GenBank/DDBJ whole genome shotgun (WGS) entry which is preliminary data.</text>
</comment>
<accession>A0AAW7QZU5</accession>
<evidence type="ECO:0000259" key="8">
    <source>
        <dbReference type="Pfam" id="PF08468"/>
    </source>
</evidence>
<keyword evidence="1 6" id="KW-0963">Cytoplasm</keyword>
<dbReference type="Gene3D" id="3.40.50.150">
    <property type="entry name" value="Vaccinia Virus protein VP39"/>
    <property type="match status" value="2"/>
</dbReference>
<dbReference type="AlphaFoldDB" id="A0AAW7QZU5"/>
<evidence type="ECO:0000256" key="4">
    <source>
        <dbReference type="ARBA" id="ARBA00022679"/>
    </source>
</evidence>
<dbReference type="EC" id="2.1.1.172" evidence="6"/>
<dbReference type="InterPro" id="IPR023543">
    <property type="entry name" value="rRNA_ssu_MeTfrase_C"/>
</dbReference>
<comment type="function">
    <text evidence="6">Specifically methylates the guanine in position 1207 of 16S rRNA in the 30S particle.</text>
</comment>
<dbReference type="GO" id="GO:0005737">
    <property type="term" value="C:cytoplasm"/>
    <property type="evidence" value="ECO:0007669"/>
    <property type="project" value="UniProtKB-SubCell"/>
</dbReference>
<dbReference type="InterPro" id="IPR029063">
    <property type="entry name" value="SAM-dependent_MTases_sf"/>
</dbReference>
<dbReference type="Pfam" id="PF08468">
    <property type="entry name" value="MTS_N"/>
    <property type="match status" value="1"/>
</dbReference>
<dbReference type="SUPFAM" id="SSF53335">
    <property type="entry name" value="S-adenosyl-L-methionine-dependent methyltransferases"/>
    <property type="match status" value="1"/>
</dbReference>
<evidence type="ECO:0000256" key="1">
    <source>
        <dbReference type="ARBA" id="ARBA00022490"/>
    </source>
</evidence>
<evidence type="ECO:0000313" key="11">
    <source>
        <dbReference type="Proteomes" id="UP001169491"/>
    </source>
</evidence>
<gene>
    <name evidence="6" type="primary">rsmC</name>
    <name evidence="9" type="ORF">J6I90_05840</name>
    <name evidence="10" type="ORF">J6I92_05465</name>
</gene>
<feature type="domain" description="Methyltransferase small N-terminal" evidence="8">
    <location>
        <begin position="11"/>
        <end position="157"/>
    </location>
</feature>
<dbReference type="HAMAP" id="MF_01862">
    <property type="entry name" value="16SrRNA_methyltr_C"/>
    <property type="match status" value="1"/>
</dbReference>
<evidence type="ECO:0000256" key="3">
    <source>
        <dbReference type="ARBA" id="ARBA00022603"/>
    </source>
</evidence>
<comment type="catalytic activity">
    <reaction evidence="6">
        <text>guanosine(1207) in 16S rRNA + S-adenosyl-L-methionine = N(2)-methylguanosine(1207) in 16S rRNA + S-adenosyl-L-homocysteine + H(+)</text>
        <dbReference type="Rhea" id="RHEA:42736"/>
        <dbReference type="Rhea" id="RHEA-COMP:10213"/>
        <dbReference type="Rhea" id="RHEA-COMP:10214"/>
        <dbReference type="ChEBI" id="CHEBI:15378"/>
        <dbReference type="ChEBI" id="CHEBI:57856"/>
        <dbReference type="ChEBI" id="CHEBI:59789"/>
        <dbReference type="ChEBI" id="CHEBI:74269"/>
        <dbReference type="ChEBI" id="CHEBI:74481"/>
        <dbReference type="EC" id="2.1.1.172"/>
    </reaction>
</comment>
<dbReference type="CDD" id="cd02440">
    <property type="entry name" value="AdoMet_MTases"/>
    <property type="match status" value="1"/>
</dbReference>
<sequence length="359" mass="39534">MKSIKSLSPPSQLLIRQADQIRCEALLVVNPPDHEWRTELPVAGGWHLHAGWFHPWQELGEAHQFGTAPPQQQFDAALVWLPKEKKLTDYMLQQLAALLPKDAPIWLVGDNRSGIKSIAKQIEGAFSPAQKVANGNHSTLLVTTLVAPLEHCELDQFQHVFSVPANAGNAAEEMTAPLQVASLPGVFAHPGIDAGSTMLLQHLPRFKPGSVLDFACGNGVLGASLQRQQPGLQLTYLDVSAMALAACAKTLELNGLNGELIAADHLRADLPKYNYIVSHPPFHTGQATDYSIGQQFLRNAREHLAVNGELWLVANRFLPWPELIEASFGHCERIAQDTKFAVYRAVHKVQRAVKKGRRR</sequence>
<feature type="domain" description="Methyltransferase small" evidence="7">
    <location>
        <begin position="178"/>
        <end position="344"/>
    </location>
</feature>
<dbReference type="InterPro" id="IPR046977">
    <property type="entry name" value="RsmC/RlmG"/>
</dbReference>
<evidence type="ECO:0000313" key="10">
    <source>
        <dbReference type="EMBL" id="MDN7129314.1"/>
    </source>
</evidence>
<evidence type="ECO:0000313" key="12">
    <source>
        <dbReference type="Proteomes" id="UP001169492"/>
    </source>
</evidence>
<organism evidence="9 12">
    <name type="scientific">Pseudidiomarina terrestris</name>
    <dbReference type="NCBI Taxonomy" id="2820060"/>
    <lineage>
        <taxon>Bacteria</taxon>
        <taxon>Pseudomonadati</taxon>
        <taxon>Pseudomonadota</taxon>
        <taxon>Gammaproteobacteria</taxon>
        <taxon>Alteromonadales</taxon>
        <taxon>Idiomarinaceae</taxon>
        <taxon>Pseudidiomarina</taxon>
    </lineage>
</organism>
<dbReference type="InterPro" id="IPR013675">
    <property type="entry name" value="Mtase_sm_N"/>
</dbReference>
<evidence type="ECO:0000256" key="6">
    <source>
        <dbReference type="HAMAP-Rule" id="MF_01862"/>
    </source>
</evidence>
<keyword evidence="3 6" id="KW-0489">Methyltransferase</keyword>
<comment type="subunit">
    <text evidence="6">Monomer.</text>
</comment>
<comment type="similarity">
    <text evidence="6">Belongs to the methyltransferase superfamily. RsmC family.</text>
</comment>
<dbReference type="RefSeq" id="WP_301774390.1">
    <property type="nucleotide sequence ID" value="NZ_JAGGJB010000003.1"/>
</dbReference>
<dbReference type="EMBL" id="JAGGJC010000001">
    <property type="protein sequence ID" value="MDN7129314.1"/>
    <property type="molecule type" value="Genomic_DNA"/>
</dbReference>
<dbReference type="Proteomes" id="UP001169491">
    <property type="component" value="Unassembled WGS sequence"/>
</dbReference>
<evidence type="ECO:0000256" key="2">
    <source>
        <dbReference type="ARBA" id="ARBA00022552"/>
    </source>
</evidence>
<evidence type="ECO:0000259" key="7">
    <source>
        <dbReference type="Pfam" id="PF05175"/>
    </source>
</evidence>
<dbReference type="Pfam" id="PF05175">
    <property type="entry name" value="MTS"/>
    <property type="match status" value="1"/>
</dbReference>
<dbReference type="PANTHER" id="PTHR47816:SF4">
    <property type="entry name" value="RIBOSOMAL RNA SMALL SUBUNIT METHYLTRANSFERASE C"/>
    <property type="match status" value="1"/>
</dbReference>